<dbReference type="GO" id="GO:0007059">
    <property type="term" value="P:chromosome segregation"/>
    <property type="evidence" value="ECO:0007669"/>
    <property type="project" value="TreeGrafter"/>
</dbReference>
<dbReference type="SUPFAM" id="SSF110849">
    <property type="entry name" value="ParB/Sulfiredoxin"/>
    <property type="match status" value="1"/>
</dbReference>
<evidence type="ECO:0000313" key="2">
    <source>
        <dbReference type="EMBL" id="OAP91260.1"/>
    </source>
</evidence>
<dbReference type="AlphaFoldDB" id="A0A179BIP1"/>
<dbReference type="Gene3D" id="3.90.1530.30">
    <property type="match status" value="1"/>
</dbReference>
<feature type="domain" description="ParB-like N-terminal" evidence="1">
    <location>
        <begin position="5"/>
        <end position="96"/>
    </location>
</feature>
<dbReference type="SUPFAM" id="SSF109709">
    <property type="entry name" value="KorB DNA-binding domain-like"/>
    <property type="match status" value="1"/>
</dbReference>
<name>A0A179BIP1_RHILE</name>
<dbReference type="CDD" id="cd16409">
    <property type="entry name" value="ParB_N_like"/>
    <property type="match status" value="1"/>
</dbReference>
<dbReference type="Gene3D" id="1.10.10.2830">
    <property type="match status" value="1"/>
</dbReference>
<proteinExistence type="predicted"/>
<dbReference type="PANTHER" id="PTHR33375">
    <property type="entry name" value="CHROMOSOME-PARTITIONING PROTEIN PARB-RELATED"/>
    <property type="match status" value="1"/>
</dbReference>
<dbReference type="InterPro" id="IPR036086">
    <property type="entry name" value="ParB/Sulfiredoxin_sf"/>
</dbReference>
<dbReference type="InterPro" id="IPR003115">
    <property type="entry name" value="ParB_N"/>
</dbReference>
<protein>
    <submittedName>
        <fullName evidence="2">Chromosome partitioning protein ParB</fullName>
    </submittedName>
</protein>
<evidence type="ECO:0000259" key="1">
    <source>
        <dbReference type="SMART" id="SM00470"/>
    </source>
</evidence>
<dbReference type="GO" id="GO:0005694">
    <property type="term" value="C:chromosome"/>
    <property type="evidence" value="ECO:0007669"/>
    <property type="project" value="TreeGrafter"/>
</dbReference>
<organism evidence="2">
    <name type="scientific">Rhizobium leguminosarum</name>
    <dbReference type="NCBI Taxonomy" id="384"/>
    <lineage>
        <taxon>Bacteria</taxon>
        <taxon>Pseudomonadati</taxon>
        <taxon>Pseudomonadota</taxon>
        <taxon>Alphaproteobacteria</taxon>
        <taxon>Hyphomicrobiales</taxon>
        <taxon>Rhizobiaceae</taxon>
        <taxon>Rhizobium/Agrobacterium group</taxon>
        <taxon>Rhizobium</taxon>
    </lineage>
</organism>
<dbReference type="InterPro" id="IPR050336">
    <property type="entry name" value="Chromosome_partition/occlusion"/>
</dbReference>
<dbReference type="SMART" id="SM00470">
    <property type="entry name" value="ParB"/>
    <property type="match status" value="1"/>
</dbReference>
<dbReference type="EMBL" id="LWBS01000391">
    <property type="protein sequence ID" value="OAP91260.1"/>
    <property type="molecule type" value="Genomic_DNA"/>
</dbReference>
<gene>
    <name evidence="2" type="ORF">A4U53_27755</name>
</gene>
<comment type="caution">
    <text evidence="2">The sequence shown here is derived from an EMBL/GenBank/DDBJ whole genome shotgun (WGS) entry which is preliminary data.</text>
</comment>
<accession>A0A179BIP1</accession>
<dbReference type="PANTHER" id="PTHR33375:SF1">
    <property type="entry name" value="CHROMOSOME-PARTITIONING PROTEIN PARB-RELATED"/>
    <property type="match status" value="1"/>
</dbReference>
<dbReference type="Pfam" id="PF02195">
    <property type="entry name" value="ParB_N"/>
    <property type="match status" value="1"/>
</dbReference>
<sequence length="283" mass="31217">MAEFKRIPISEIVIPERLRAVEEEHALAIAQSIVEHGLINPVTVRATPNAKGGKYTLVAGAHRIRAVEINDDVEIDAMIVEGDKAEAQLVEITENLFRNDLSVMDRAIFVQTYRDVWEKAHGKIGVGRPGNRANLSQLFADEAEAGSFSVHVADRMGLSRRAVERLNKIAQNLHPDVRSAVRGTPIADNQSALLKIAKMEPQKQRQTAVAFRAEPDLKKALALVEPAPSLSKKQVEQATLLSRLVTAWEDASEETRTQFLEHIGLGEGGDALMVQIRSEARDE</sequence>
<reference evidence="2" key="1">
    <citation type="submission" date="2016-04" db="EMBL/GenBank/DDBJ databases">
        <title>Fast-growing isolate from the root nodules of Vavilovia formosa.</title>
        <authorList>
            <person name="Kimeklis A."/>
            <person name="Safronova V."/>
            <person name="Belimov A."/>
            <person name="Andronov E."/>
        </authorList>
    </citation>
    <scope>NUCLEOTIDE SEQUENCE [LARGE SCALE GENOMIC DNA]</scope>
    <source>
        <strain evidence="2">Vaf-46</strain>
    </source>
</reference>